<dbReference type="PANTHER" id="PTHR47260">
    <property type="entry name" value="UPF0644 PROTEIN PB2B4.06"/>
    <property type="match status" value="1"/>
</dbReference>
<sequence length="260" mass="29218">MFRSALRRYTIQTRSWPQPARKISTAPPNAPNASRPSSRWTRRLVYAGIFGTLGYCVGGWVDSKVSSPPFLPGSLEDQYFSLDLQRAFDAIPIVRELRSNPDYEEKNVYDNFADEHKSRRLTSGPLAGSRGLGFQRVFWNDKEKTNVSVVFLGRGMEGWPTMIHGGAIGTVIDENLGRIAIRHFPERTGVTANLNLNYRAPVTSDKFYTLHTSLDEEQSTDRKAYAKCEVRDMAGKLCVEASGLFVVPKKLKLAKVGEHF</sequence>
<feature type="region of interest" description="Disordered" evidence="1">
    <location>
        <begin position="16"/>
        <end position="37"/>
    </location>
</feature>
<comment type="caution">
    <text evidence="4">The sequence shown here is derived from an EMBL/GenBank/DDBJ whole genome shotgun (WGS) entry which is preliminary data.</text>
</comment>
<keyword evidence="5" id="KW-1185">Reference proteome</keyword>
<organism evidence="4 5">
    <name type="scientific">Penicillium brevicompactum</name>
    <dbReference type="NCBI Taxonomy" id="5074"/>
    <lineage>
        <taxon>Eukaryota</taxon>
        <taxon>Fungi</taxon>
        <taxon>Dikarya</taxon>
        <taxon>Ascomycota</taxon>
        <taxon>Pezizomycotina</taxon>
        <taxon>Eurotiomycetes</taxon>
        <taxon>Eurotiomycetidae</taxon>
        <taxon>Eurotiales</taxon>
        <taxon>Aspergillaceae</taxon>
        <taxon>Penicillium</taxon>
    </lineage>
</organism>
<keyword evidence="2" id="KW-0812">Transmembrane</keyword>
<evidence type="ECO:0000259" key="3">
    <source>
        <dbReference type="Pfam" id="PF03061"/>
    </source>
</evidence>
<feature type="domain" description="Thioesterase" evidence="3">
    <location>
        <begin position="163"/>
        <end position="217"/>
    </location>
</feature>
<dbReference type="InterPro" id="IPR029069">
    <property type="entry name" value="HotDog_dom_sf"/>
</dbReference>
<dbReference type="CDD" id="cd03443">
    <property type="entry name" value="PaaI_thioesterase"/>
    <property type="match status" value="1"/>
</dbReference>
<evidence type="ECO:0000256" key="2">
    <source>
        <dbReference type="SAM" id="Phobius"/>
    </source>
</evidence>
<feature type="transmembrane region" description="Helical" evidence="2">
    <location>
        <begin position="44"/>
        <end position="61"/>
    </location>
</feature>
<reference evidence="4" key="2">
    <citation type="journal article" date="2023" name="IMA Fungus">
        <title>Comparative genomic study of the Penicillium genus elucidates a diverse pangenome and 15 lateral gene transfer events.</title>
        <authorList>
            <person name="Petersen C."/>
            <person name="Sorensen T."/>
            <person name="Nielsen M.R."/>
            <person name="Sondergaard T.E."/>
            <person name="Sorensen J.L."/>
            <person name="Fitzpatrick D.A."/>
            <person name="Frisvad J.C."/>
            <person name="Nielsen K.L."/>
        </authorList>
    </citation>
    <scope>NUCLEOTIDE SEQUENCE</scope>
    <source>
        <strain evidence="4">IBT 35675</strain>
    </source>
</reference>
<evidence type="ECO:0000313" key="4">
    <source>
        <dbReference type="EMBL" id="KAJ5342162.1"/>
    </source>
</evidence>
<dbReference type="Gene3D" id="3.10.129.10">
    <property type="entry name" value="Hotdog Thioesterase"/>
    <property type="match status" value="1"/>
</dbReference>
<evidence type="ECO:0000313" key="5">
    <source>
        <dbReference type="Proteomes" id="UP001148299"/>
    </source>
</evidence>
<keyword evidence="2" id="KW-0472">Membrane</keyword>
<dbReference type="InterPro" id="IPR052061">
    <property type="entry name" value="PTE-AB_protein"/>
</dbReference>
<protein>
    <recommendedName>
        <fullName evidence="3">Thioesterase domain-containing protein</fullName>
    </recommendedName>
</protein>
<dbReference type="Pfam" id="PF03061">
    <property type="entry name" value="4HBT"/>
    <property type="match status" value="1"/>
</dbReference>
<dbReference type="InterPro" id="IPR006683">
    <property type="entry name" value="Thioestr_dom"/>
</dbReference>
<dbReference type="Proteomes" id="UP001148299">
    <property type="component" value="Unassembled WGS sequence"/>
</dbReference>
<dbReference type="PANTHER" id="PTHR47260:SF1">
    <property type="entry name" value="UPF0644 PROTEIN PB2B4.06"/>
    <property type="match status" value="1"/>
</dbReference>
<accession>A0A9W9QQ47</accession>
<proteinExistence type="predicted"/>
<dbReference type="EMBL" id="JAPZBR010000008">
    <property type="protein sequence ID" value="KAJ5342162.1"/>
    <property type="molecule type" value="Genomic_DNA"/>
</dbReference>
<keyword evidence="2" id="KW-1133">Transmembrane helix</keyword>
<evidence type="ECO:0000256" key="1">
    <source>
        <dbReference type="SAM" id="MobiDB-lite"/>
    </source>
</evidence>
<name>A0A9W9QQ47_PENBR</name>
<reference evidence="4" key="1">
    <citation type="submission" date="2022-12" db="EMBL/GenBank/DDBJ databases">
        <authorList>
            <person name="Petersen C."/>
        </authorList>
    </citation>
    <scope>NUCLEOTIDE SEQUENCE</scope>
    <source>
        <strain evidence="4">IBT 35675</strain>
    </source>
</reference>
<dbReference type="SUPFAM" id="SSF54637">
    <property type="entry name" value="Thioesterase/thiol ester dehydrase-isomerase"/>
    <property type="match status" value="1"/>
</dbReference>
<gene>
    <name evidence="4" type="ORF">N7541_011286</name>
</gene>
<dbReference type="AlphaFoldDB" id="A0A9W9QQ47"/>